<feature type="compositionally biased region" description="Basic and acidic residues" evidence="2">
    <location>
        <begin position="783"/>
        <end position="796"/>
    </location>
</feature>
<feature type="region of interest" description="Disordered" evidence="2">
    <location>
        <begin position="315"/>
        <end position="586"/>
    </location>
</feature>
<feature type="compositionally biased region" description="Polar residues" evidence="2">
    <location>
        <begin position="1"/>
        <end position="10"/>
    </location>
</feature>
<accession>A0A8T2KMG9</accession>
<dbReference type="PANTHER" id="PTHR14015:SF1">
    <property type="entry name" value="OPIOID GROWTH FACTOR RECEPTOR"/>
    <property type="match status" value="1"/>
</dbReference>
<feature type="compositionally biased region" description="Polar residues" evidence="2">
    <location>
        <begin position="347"/>
        <end position="360"/>
    </location>
</feature>
<dbReference type="EMBL" id="JAICCE010000024">
    <property type="protein sequence ID" value="KAG9260573.1"/>
    <property type="molecule type" value="Genomic_DNA"/>
</dbReference>
<feature type="domain" description="Opioid growth factor receptor (OGFr) conserved" evidence="3">
    <location>
        <begin position="99"/>
        <end position="303"/>
    </location>
</feature>
<comment type="caution">
    <text evidence="4">The sequence shown here is derived from an EMBL/GenBank/DDBJ whole genome shotgun (WGS) entry which is preliminary data.</text>
</comment>
<dbReference type="AlphaFoldDB" id="A0A8T2KMG9"/>
<feature type="compositionally biased region" description="Basic and acidic residues" evidence="2">
    <location>
        <begin position="695"/>
        <end position="722"/>
    </location>
</feature>
<comment type="similarity">
    <text evidence="1">Belongs to the opioid growth factor receptor family.</text>
</comment>
<protein>
    <submittedName>
        <fullName evidence="4">Opioid growth factor receptor-like</fullName>
    </submittedName>
</protein>
<organism evidence="4 5">
    <name type="scientific">Astyanax mexicanus</name>
    <name type="common">Blind cave fish</name>
    <name type="synonym">Astyanax fasciatus mexicanus</name>
    <dbReference type="NCBI Taxonomy" id="7994"/>
    <lineage>
        <taxon>Eukaryota</taxon>
        <taxon>Metazoa</taxon>
        <taxon>Chordata</taxon>
        <taxon>Craniata</taxon>
        <taxon>Vertebrata</taxon>
        <taxon>Euteleostomi</taxon>
        <taxon>Actinopterygii</taxon>
        <taxon>Neopterygii</taxon>
        <taxon>Teleostei</taxon>
        <taxon>Ostariophysi</taxon>
        <taxon>Characiformes</taxon>
        <taxon>Characoidei</taxon>
        <taxon>Acestrorhamphidae</taxon>
        <taxon>Acestrorhamphinae</taxon>
        <taxon>Astyanax</taxon>
    </lineage>
</organism>
<feature type="compositionally biased region" description="Acidic residues" evidence="2">
    <location>
        <begin position="318"/>
        <end position="345"/>
    </location>
</feature>
<feature type="region of interest" description="Disordered" evidence="2">
    <location>
        <begin position="1"/>
        <end position="55"/>
    </location>
</feature>
<dbReference type="InterPro" id="IPR039574">
    <property type="entry name" value="OGFr"/>
</dbReference>
<feature type="compositionally biased region" description="Polar residues" evidence="2">
    <location>
        <begin position="428"/>
        <end position="452"/>
    </location>
</feature>
<evidence type="ECO:0000313" key="5">
    <source>
        <dbReference type="Proteomes" id="UP000752171"/>
    </source>
</evidence>
<feature type="compositionally biased region" description="Basic and acidic residues" evidence="2">
    <location>
        <begin position="11"/>
        <end position="27"/>
    </location>
</feature>
<keyword evidence="4" id="KW-0675">Receptor</keyword>
<dbReference type="Proteomes" id="UP000752171">
    <property type="component" value="Unassembled WGS sequence"/>
</dbReference>
<feature type="region of interest" description="Disordered" evidence="2">
    <location>
        <begin position="652"/>
        <end position="681"/>
    </location>
</feature>
<dbReference type="InterPro" id="IPR006757">
    <property type="entry name" value="OGF_rcpt"/>
</dbReference>
<sequence length="803" mass="91200">MFRFRQISNKSSEDGLGKKTRKERGDFDTDYDSTWEDDNDNTESEEDVNEKENTEKNQGNFFQWGSWAERNEYAAKDMQNFRHMLRKTNEKEIVNIQQRQKDLPNLWFYQNKKPSGSDGVLIEEFHDDWFGDYKRLERTHSYIQWLFPIQEKGMNWDSYILQEEEIKRFREDVEVKKRLVKSYKLMLDFYGIQLLDEKTGKVCRIKLKWKERFENLNRNTHNNLRITRILKCLGILGFQHYQAPLVKFFLHQTLVKKRLPRVKQSALDYFLFSVVDKKERRKLIKYAYQKFQPREDFVWCPKRIQRRFLKEIKQQITEDNDSDLSEPESEAEAEENFPENEDNEEASFSNSVQGAVQVVSSDGEVGEGNLTDREADLSRNSPRALDTNPSPQNTRIEDGAPRTNIMSSTENDTAGAGMHSGTEAGPLSGNTMSTEEPDGTDTSSQNNDVSSQHSEEDSSGTHTSNQRNFAMSASSSEDHHVHERTATNDTETTNDGALRTNIVPSRPNDEDNTDDQVKNRVSLFDEATPEEPVPVLPNGTETSPLNDDVSSQRSAEDSSDTSKNHKSDLDDINKENNSIIDNNGAGGAKAEGVSVLQDHHISERTAKIDIKTTRDVALRPDTPSYLEGVKNIQSSEEGFIKMSEVQSVLESTATKHKGRTGDDALKQGISLNDNDMDNGMEWSVGETEISHVDDTEMSDNQKSDQRQNEEPPYKANAEKMEFSETEGGTETAQNILPNVDGGAHPEAMPGLQSGTDTTHLSDSPLPGQNSTVESDEMSDNLENDPRLDHEQPKKDDEADAMVE</sequence>
<dbReference type="OrthoDB" id="9030204at2759"/>
<evidence type="ECO:0000259" key="3">
    <source>
        <dbReference type="Pfam" id="PF04664"/>
    </source>
</evidence>
<evidence type="ECO:0000313" key="4">
    <source>
        <dbReference type="EMBL" id="KAG9260573.1"/>
    </source>
</evidence>
<reference evidence="4 5" key="1">
    <citation type="submission" date="2021-07" db="EMBL/GenBank/DDBJ databases">
        <authorList>
            <person name="Imarazene B."/>
            <person name="Zahm M."/>
            <person name="Klopp C."/>
            <person name="Cabau C."/>
            <person name="Beille S."/>
            <person name="Jouanno E."/>
            <person name="Castinel A."/>
            <person name="Lluch J."/>
            <person name="Gil L."/>
            <person name="Kuchtly C."/>
            <person name="Lopez Roques C."/>
            <person name="Donnadieu C."/>
            <person name="Parrinello H."/>
            <person name="Journot L."/>
            <person name="Du K."/>
            <person name="Schartl M."/>
            <person name="Retaux S."/>
            <person name="Guiguen Y."/>
        </authorList>
    </citation>
    <scope>NUCLEOTIDE SEQUENCE [LARGE SCALE GENOMIC DNA]</scope>
    <source>
        <strain evidence="4">Pach_M1</strain>
        <tissue evidence="4">Testis</tissue>
    </source>
</reference>
<feature type="compositionally biased region" description="Polar residues" evidence="2">
    <location>
        <begin position="752"/>
        <end position="772"/>
    </location>
</feature>
<feature type="compositionally biased region" description="Basic and acidic residues" evidence="2">
    <location>
        <begin position="476"/>
        <end position="486"/>
    </location>
</feature>
<dbReference type="GO" id="GO:0140625">
    <property type="term" value="F:opioid growth factor receptor activity"/>
    <property type="evidence" value="ECO:0007669"/>
    <property type="project" value="InterPro"/>
</dbReference>
<feature type="compositionally biased region" description="Polar residues" evidence="2">
    <location>
        <begin position="460"/>
        <end position="475"/>
    </location>
</feature>
<feature type="compositionally biased region" description="Acidic residues" evidence="2">
    <location>
        <begin position="28"/>
        <end position="49"/>
    </location>
</feature>
<evidence type="ECO:0000256" key="1">
    <source>
        <dbReference type="ARBA" id="ARBA00010365"/>
    </source>
</evidence>
<feature type="compositionally biased region" description="Polar residues" evidence="2">
    <location>
        <begin position="726"/>
        <end position="736"/>
    </location>
</feature>
<dbReference type="GO" id="GO:0016020">
    <property type="term" value="C:membrane"/>
    <property type="evidence" value="ECO:0007669"/>
    <property type="project" value="InterPro"/>
</dbReference>
<dbReference type="Pfam" id="PF04664">
    <property type="entry name" value="OGFr_N"/>
    <property type="match status" value="1"/>
</dbReference>
<evidence type="ECO:0000256" key="2">
    <source>
        <dbReference type="SAM" id="MobiDB-lite"/>
    </source>
</evidence>
<feature type="compositionally biased region" description="Acidic residues" evidence="2">
    <location>
        <begin position="773"/>
        <end position="782"/>
    </location>
</feature>
<dbReference type="PANTHER" id="PTHR14015">
    <property type="entry name" value="OPIOID GROWTH FACTOR RECEPTOR OGFR ZETA-TYPE OPIOID RECEPTOR"/>
    <property type="match status" value="1"/>
</dbReference>
<feature type="region of interest" description="Disordered" evidence="2">
    <location>
        <begin position="695"/>
        <end position="803"/>
    </location>
</feature>
<name>A0A8T2KMG9_ASTMX</name>
<gene>
    <name evidence="4" type="primary">OGFR</name>
    <name evidence="4" type="ORF">AMEX_G26848</name>
</gene>
<feature type="compositionally biased region" description="Basic and acidic residues" evidence="2">
    <location>
        <begin position="554"/>
        <end position="574"/>
    </location>
</feature>
<proteinExistence type="inferred from homology"/>
<feature type="compositionally biased region" description="Polar residues" evidence="2">
    <location>
        <begin position="539"/>
        <end position="553"/>
    </location>
</feature>